<gene>
    <name evidence="1" type="ORF">AGERDE_LOCUS7943</name>
</gene>
<evidence type="ECO:0000313" key="1">
    <source>
        <dbReference type="EMBL" id="CAG8577268.1"/>
    </source>
</evidence>
<dbReference type="Proteomes" id="UP000789831">
    <property type="component" value="Unassembled WGS sequence"/>
</dbReference>
<dbReference type="AlphaFoldDB" id="A0A9N9G4Q5"/>
<organism evidence="1 2">
    <name type="scientific">Ambispora gerdemannii</name>
    <dbReference type="NCBI Taxonomy" id="144530"/>
    <lineage>
        <taxon>Eukaryota</taxon>
        <taxon>Fungi</taxon>
        <taxon>Fungi incertae sedis</taxon>
        <taxon>Mucoromycota</taxon>
        <taxon>Glomeromycotina</taxon>
        <taxon>Glomeromycetes</taxon>
        <taxon>Archaeosporales</taxon>
        <taxon>Ambisporaceae</taxon>
        <taxon>Ambispora</taxon>
    </lineage>
</organism>
<name>A0A9N9G4Q5_9GLOM</name>
<accession>A0A9N9G4Q5</accession>
<keyword evidence="2" id="KW-1185">Reference proteome</keyword>
<protein>
    <submittedName>
        <fullName evidence="1">8829_t:CDS:1</fullName>
    </submittedName>
</protein>
<evidence type="ECO:0000313" key="2">
    <source>
        <dbReference type="Proteomes" id="UP000789831"/>
    </source>
</evidence>
<sequence length="71" mass="8463">MHLSSECLEDLKYLDLEDEVTEHNRYKNELKAIKKHYDETSDVRQKRCGSVRNKALFEVYNSRTTLRTARS</sequence>
<proteinExistence type="predicted"/>
<dbReference type="EMBL" id="CAJVPL010001557">
    <property type="protein sequence ID" value="CAG8577268.1"/>
    <property type="molecule type" value="Genomic_DNA"/>
</dbReference>
<reference evidence="1" key="1">
    <citation type="submission" date="2021-06" db="EMBL/GenBank/DDBJ databases">
        <authorList>
            <person name="Kallberg Y."/>
            <person name="Tangrot J."/>
            <person name="Rosling A."/>
        </authorList>
    </citation>
    <scope>NUCLEOTIDE SEQUENCE</scope>
    <source>
        <strain evidence="1">MT106</strain>
    </source>
</reference>
<comment type="caution">
    <text evidence="1">The sequence shown here is derived from an EMBL/GenBank/DDBJ whole genome shotgun (WGS) entry which is preliminary data.</text>
</comment>